<dbReference type="AlphaFoldDB" id="Q75A71"/>
<dbReference type="eggNOG" id="KOG1515">
    <property type="taxonomic scope" value="Eukaryota"/>
</dbReference>
<keyword evidence="1" id="KW-0378">Hydrolase</keyword>
<dbReference type="ESTHER" id="ashgo-q75a71">
    <property type="family name" value="Steryl_acetyl_hydrolase"/>
</dbReference>
<dbReference type="Proteomes" id="UP000000591">
    <property type="component" value="Chromosome IV"/>
</dbReference>
<dbReference type="OrthoDB" id="2152029at2759"/>
<proteinExistence type="predicted"/>
<dbReference type="GO" id="GO:0016787">
    <property type="term" value="F:hydrolase activity"/>
    <property type="evidence" value="ECO:0007669"/>
    <property type="project" value="UniProtKB-KW"/>
</dbReference>
<accession>Q75A71</accession>
<dbReference type="InterPro" id="IPR050300">
    <property type="entry name" value="GDXG_lipolytic_enzyme"/>
</dbReference>
<gene>
    <name evidence="2" type="ORF">AGOS_ADR047W</name>
</gene>
<evidence type="ECO:0000313" key="3">
    <source>
        <dbReference type="Proteomes" id="UP000000591"/>
    </source>
</evidence>
<dbReference type="Pfam" id="PF10340">
    <property type="entry name" value="Say1_Mug180"/>
    <property type="match status" value="1"/>
</dbReference>
<dbReference type="RefSeq" id="NP_984143.1">
    <property type="nucleotide sequence ID" value="NM_209496.1"/>
</dbReference>
<protein>
    <submittedName>
        <fullName evidence="2">ADR047Wp</fullName>
    </submittedName>
</protein>
<reference evidence="3" key="2">
    <citation type="journal article" date="2013" name="G3 (Bethesda)">
        <title>Genomes of Ashbya fungi isolated from insects reveal four mating-type loci, numerous translocations, lack of transposons, and distinct gene duplications.</title>
        <authorList>
            <person name="Dietrich F.S."/>
            <person name="Voegeli S."/>
            <person name="Kuo S."/>
            <person name="Philippsen P."/>
        </authorList>
    </citation>
    <scope>GENOME REANNOTATION</scope>
    <source>
        <strain evidence="3">ATCC 10895 / CBS 109.51 / FGSC 9923 / NRRL Y-1056</strain>
    </source>
</reference>
<dbReference type="InParanoid" id="Q75A71"/>
<dbReference type="HOGENOM" id="CLU_741806_0_0_1"/>
<dbReference type="EMBL" id="AE016817">
    <property type="protein sequence ID" value="AAS51967.1"/>
    <property type="molecule type" value="Genomic_DNA"/>
</dbReference>
<dbReference type="Gene3D" id="3.40.50.1820">
    <property type="entry name" value="alpha/beta hydrolase"/>
    <property type="match status" value="1"/>
</dbReference>
<dbReference type="GeneID" id="4620292"/>
<dbReference type="SUPFAM" id="SSF53474">
    <property type="entry name" value="alpha/beta-Hydrolases"/>
    <property type="match status" value="1"/>
</dbReference>
<dbReference type="STRING" id="284811.Q75A71"/>
<name>Q75A71_EREGS</name>
<dbReference type="InterPro" id="IPR019436">
    <property type="entry name" value="Say1-like"/>
</dbReference>
<sequence>MGSPNKTWSVLAFLLKFYGLGVPAALARLVYSVVRRAGRRTLLGLLGVEAARHADPAAAAALRASVGTCVPWWHARRSFERGGEVLEETYVVQDSDLFELGGPAAAAAERTARAVYVSRPDKRHPDDPVVLYVHGGAFCEGLTPVDYALAAKITAAYQCTFPQAAMLALDYAGAEDGGFPLAALDVVQLYRAVCREFPRGPIWLVGSEAGGHLMLGLLQYLACADEEGLRWPRRAFCMTPWLNLTAWSADDAEYAAADADRSAVHGFLQRMAAAYCESLGEGAQKNPYVNIEANLNADRWRRVLENTEIHVAVDDCDVLAPQARRFAEQLGLPVTDYDHDELVAATLSIYGYSEDWLLDNGLAFAMAKFFYLH</sequence>
<organism evidence="2 3">
    <name type="scientific">Eremothecium gossypii (strain ATCC 10895 / CBS 109.51 / FGSC 9923 / NRRL Y-1056)</name>
    <name type="common">Yeast</name>
    <name type="synonym">Ashbya gossypii</name>
    <dbReference type="NCBI Taxonomy" id="284811"/>
    <lineage>
        <taxon>Eukaryota</taxon>
        <taxon>Fungi</taxon>
        <taxon>Dikarya</taxon>
        <taxon>Ascomycota</taxon>
        <taxon>Saccharomycotina</taxon>
        <taxon>Saccharomycetes</taxon>
        <taxon>Saccharomycetales</taxon>
        <taxon>Saccharomycetaceae</taxon>
        <taxon>Eremothecium</taxon>
    </lineage>
</organism>
<dbReference type="InterPro" id="IPR029058">
    <property type="entry name" value="AB_hydrolase_fold"/>
</dbReference>
<dbReference type="KEGG" id="ago:AGOS_ADR047W"/>
<keyword evidence="3" id="KW-1185">Reference proteome</keyword>
<dbReference type="OMA" id="YLACADE"/>
<evidence type="ECO:0000256" key="1">
    <source>
        <dbReference type="ARBA" id="ARBA00022801"/>
    </source>
</evidence>
<reference evidence="2 3" key="1">
    <citation type="journal article" date="2004" name="Science">
        <title>The Ashbya gossypii genome as a tool for mapping the ancient Saccharomyces cerevisiae genome.</title>
        <authorList>
            <person name="Dietrich F.S."/>
            <person name="Voegeli S."/>
            <person name="Brachat S."/>
            <person name="Lerch A."/>
            <person name="Gates K."/>
            <person name="Steiner S."/>
            <person name="Mohr C."/>
            <person name="Pohlmann R."/>
            <person name="Luedi P."/>
            <person name="Choi S."/>
            <person name="Wing R.A."/>
            <person name="Flavier A."/>
            <person name="Gaffney T.D."/>
            <person name="Philippsen P."/>
        </authorList>
    </citation>
    <scope>NUCLEOTIDE SEQUENCE [LARGE SCALE GENOMIC DNA]</scope>
    <source>
        <strain evidence="3">ATCC 10895 / CBS 109.51 / FGSC 9923 / NRRL Y-1056</strain>
    </source>
</reference>
<evidence type="ECO:0000313" key="2">
    <source>
        <dbReference type="EMBL" id="AAS51967.1"/>
    </source>
</evidence>
<dbReference type="PANTHER" id="PTHR48081">
    <property type="entry name" value="AB HYDROLASE SUPERFAMILY PROTEIN C4A8.06C"/>
    <property type="match status" value="1"/>
</dbReference>
<dbReference type="PANTHER" id="PTHR48081:SF8">
    <property type="entry name" value="ALPHA_BETA HYDROLASE FOLD-3 DOMAIN-CONTAINING PROTEIN-RELATED"/>
    <property type="match status" value="1"/>
</dbReference>